<sequence>MFDGSPDMCRGFLEKCVLYCALMGIHGDREQVDFISDASLLLPATPHSNPVAAALGPAPVFGPLDSQEPSSEKPNKEKRGSQRHQTSPPASAMEALPPSAPANVLPVPESEPVSDLSVPESAQMPQSDPEPAPEPHLQPAQLPQSAPASVPDVPDPKPAPVSAAPVDLQPTP</sequence>
<dbReference type="Proteomes" id="UP000504632">
    <property type="component" value="Chromosome 7"/>
</dbReference>
<dbReference type="GeneID" id="115816110"/>
<keyword evidence="2" id="KW-1185">Reference proteome</keyword>
<organism evidence="2 3">
    <name type="scientific">Chanos chanos</name>
    <name type="common">Milkfish</name>
    <name type="synonym">Mugil chanos</name>
    <dbReference type="NCBI Taxonomy" id="29144"/>
    <lineage>
        <taxon>Eukaryota</taxon>
        <taxon>Metazoa</taxon>
        <taxon>Chordata</taxon>
        <taxon>Craniata</taxon>
        <taxon>Vertebrata</taxon>
        <taxon>Euteleostomi</taxon>
        <taxon>Actinopterygii</taxon>
        <taxon>Neopterygii</taxon>
        <taxon>Teleostei</taxon>
        <taxon>Ostariophysi</taxon>
        <taxon>Gonorynchiformes</taxon>
        <taxon>Chanidae</taxon>
        <taxon>Chanos</taxon>
    </lineage>
</organism>
<protein>
    <submittedName>
        <fullName evidence="3">Predicted GPI-anchored protein 58</fullName>
    </submittedName>
</protein>
<reference evidence="3" key="1">
    <citation type="submission" date="2025-08" db="UniProtKB">
        <authorList>
            <consortium name="RefSeq"/>
        </authorList>
    </citation>
    <scope>IDENTIFICATION</scope>
</reference>
<accession>A0A6J2VSA5</accession>
<dbReference type="RefSeq" id="XP_030634937.1">
    <property type="nucleotide sequence ID" value="XM_030779077.1"/>
</dbReference>
<feature type="region of interest" description="Disordered" evidence="1">
    <location>
        <begin position="51"/>
        <end position="172"/>
    </location>
</feature>
<feature type="compositionally biased region" description="Low complexity" evidence="1">
    <location>
        <begin position="160"/>
        <end position="172"/>
    </location>
</feature>
<evidence type="ECO:0000256" key="1">
    <source>
        <dbReference type="SAM" id="MobiDB-lite"/>
    </source>
</evidence>
<evidence type="ECO:0000313" key="3">
    <source>
        <dbReference type="RefSeq" id="XP_030634937.1"/>
    </source>
</evidence>
<feature type="compositionally biased region" description="Basic and acidic residues" evidence="1">
    <location>
        <begin position="70"/>
        <end position="80"/>
    </location>
</feature>
<dbReference type="InParanoid" id="A0A6J2VSA5"/>
<dbReference type="AlphaFoldDB" id="A0A6J2VSA5"/>
<evidence type="ECO:0000313" key="2">
    <source>
        <dbReference type="Proteomes" id="UP000504632"/>
    </source>
</evidence>
<name>A0A6J2VSA5_CHACN</name>
<gene>
    <name evidence="3" type="primary">LOC115816110</name>
</gene>
<proteinExistence type="predicted"/>